<dbReference type="EMBL" id="CAJRAF010000002">
    <property type="protein sequence ID" value="CAG5002112.1"/>
    <property type="molecule type" value="Genomic_DNA"/>
</dbReference>
<dbReference type="PROSITE" id="PS00108">
    <property type="entry name" value="PROTEIN_KINASE_ST"/>
    <property type="match status" value="1"/>
</dbReference>
<evidence type="ECO:0000259" key="7">
    <source>
        <dbReference type="PROSITE" id="PS50011"/>
    </source>
</evidence>
<dbReference type="RefSeq" id="WP_215239378.1">
    <property type="nucleotide sequence ID" value="NZ_CAJRAF010000002.1"/>
</dbReference>
<feature type="domain" description="Protein kinase" evidence="7">
    <location>
        <begin position="12"/>
        <end position="278"/>
    </location>
</feature>
<dbReference type="CDD" id="cd14014">
    <property type="entry name" value="STKc_PknB_like"/>
    <property type="match status" value="1"/>
</dbReference>
<evidence type="ECO:0000256" key="3">
    <source>
        <dbReference type="ARBA" id="ARBA00022777"/>
    </source>
</evidence>
<proteinExistence type="predicted"/>
<feature type="transmembrane region" description="Helical" evidence="6">
    <location>
        <begin position="439"/>
        <end position="464"/>
    </location>
</feature>
<keyword evidence="4" id="KW-0067">ATP-binding</keyword>
<name>A0A916NCH7_9BACT</name>
<evidence type="ECO:0000313" key="8">
    <source>
        <dbReference type="EMBL" id="CAG5002112.1"/>
    </source>
</evidence>
<feature type="transmembrane region" description="Helical" evidence="6">
    <location>
        <begin position="336"/>
        <end position="359"/>
    </location>
</feature>
<dbReference type="Proteomes" id="UP000680038">
    <property type="component" value="Unassembled WGS sequence"/>
</dbReference>
<dbReference type="InterPro" id="IPR000719">
    <property type="entry name" value="Prot_kinase_dom"/>
</dbReference>
<evidence type="ECO:0000256" key="2">
    <source>
        <dbReference type="ARBA" id="ARBA00022741"/>
    </source>
</evidence>
<dbReference type="GO" id="GO:0005524">
    <property type="term" value="F:ATP binding"/>
    <property type="evidence" value="ECO:0007669"/>
    <property type="project" value="UniProtKB-KW"/>
</dbReference>
<keyword evidence="9" id="KW-1185">Reference proteome</keyword>
<dbReference type="AlphaFoldDB" id="A0A916NCH7"/>
<keyword evidence="6" id="KW-0472">Membrane</keyword>
<sequence>MSFINSKIKDYTILSEISAKGAQGALYYAQNDLGAEVAIKILHKSNAENVTLRKHFQKEAMIMASLRNDHIVRAMDFYQDEQTVAIIMEYLDGQDLEAYVLEKESKEGSAALPLDIVMKWYGQILPAFEHAHGKGLVHRDVKPSNIFLTSTGNIKVLDFGIAKILEETEMEHIKISSMGSLTTSGTQYYKSPEHHLRPTTVNHLTDIYALGLMFYILTTGEEPYIHEQLMDDVLFKPLGEVPGYPRPVYEVLLKATAKKREERYASCTEFLEALQLAVTAKEGVTGFKTGPTEIVVDESKTPRPEPPKGEQKIETGETLPPPPRITPPPPRAVYRVYSQVAITIAAFIGGGLAVGYMLSRNAKRLDNGNNAVQYFLGAAFVGMMAYMLIPYHKLSDDELFQMFFLIQAVSAVVTYFVVEASQKKLIEKYVVYEGGEYEPASGMIGLLIAFFFINIVVLILALMVSSS</sequence>
<feature type="transmembrane region" description="Helical" evidence="6">
    <location>
        <begin position="401"/>
        <end position="418"/>
    </location>
</feature>
<dbReference type="SUPFAM" id="SSF56112">
    <property type="entry name" value="Protein kinase-like (PK-like)"/>
    <property type="match status" value="1"/>
</dbReference>
<feature type="compositionally biased region" description="Basic and acidic residues" evidence="5">
    <location>
        <begin position="297"/>
        <end position="315"/>
    </location>
</feature>
<evidence type="ECO:0000256" key="6">
    <source>
        <dbReference type="SAM" id="Phobius"/>
    </source>
</evidence>
<comment type="caution">
    <text evidence="8">The sequence shown here is derived from an EMBL/GenBank/DDBJ whole genome shotgun (WGS) entry which is preliminary data.</text>
</comment>
<evidence type="ECO:0000256" key="5">
    <source>
        <dbReference type="SAM" id="MobiDB-lite"/>
    </source>
</evidence>
<gene>
    <name evidence="8" type="primary">pknD_2</name>
    <name evidence="8" type="ORF">DYBT9275_02811</name>
</gene>
<feature type="transmembrane region" description="Helical" evidence="6">
    <location>
        <begin position="371"/>
        <end position="389"/>
    </location>
</feature>
<accession>A0A916NCH7</accession>
<dbReference type="InterPro" id="IPR011009">
    <property type="entry name" value="Kinase-like_dom_sf"/>
</dbReference>
<dbReference type="SMART" id="SM00220">
    <property type="entry name" value="S_TKc"/>
    <property type="match status" value="1"/>
</dbReference>
<dbReference type="Pfam" id="PF00069">
    <property type="entry name" value="Pkinase"/>
    <property type="match status" value="1"/>
</dbReference>
<dbReference type="InterPro" id="IPR008271">
    <property type="entry name" value="Ser/Thr_kinase_AS"/>
</dbReference>
<keyword evidence="6" id="KW-0812">Transmembrane</keyword>
<organism evidence="8 9">
    <name type="scientific">Dyadobacter helix</name>
    <dbReference type="NCBI Taxonomy" id="2822344"/>
    <lineage>
        <taxon>Bacteria</taxon>
        <taxon>Pseudomonadati</taxon>
        <taxon>Bacteroidota</taxon>
        <taxon>Cytophagia</taxon>
        <taxon>Cytophagales</taxon>
        <taxon>Spirosomataceae</taxon>
        <taxon>Dyadobacter</taxon>
    </lineage>
</organism>
<dbReference type="PANTHER" id="PTHR43289:SF6">
    <property type="entry name" value="SERINE_THREONINE-PROTEIN KINASE NEKL-3"/>
    <property type="match status" value="1"/>
</dbReference>
<dbReference type="PROSITE" id="PS50011">
    <property type="entry name" value="PROTEIN_KINASE_DOM"/>
    <property type="match status" value="1"/>
</dbReference>
<evidence type="ECO:0000256" key="1">
    <source>
        <dbReference type="ARBA" id="ARBA00022679"/>
    </source>
</evidence>
<keyword evidence="6" id="KW-1133">Transmembrane helix</keyword>
<reference evidence="8" key="1">
    <citation type="submission" date="2021-04" db="EMBL/GenBank/DDBJ databases">
        <authorList>
            <person name="Rodrigo-Torres L."/>
            <person name="Arahal R. D."/>
            <person name="Lucena T."/>
        </authorList>
    </citation>
    <scope>NUCLEOTIDE SEQUENCE</scope>
    <source>
        <strain evidence="8">CECT 9275</strain>
    </source>
</reference>
<dbReference type="GO" id="GO:0004674">
    <property type="term" value="F:protein serine/threonine kinase activity"/>
    <property type="evidence" value="ECO:0007669"/>
    <property type="project" value="UniProtKB-EC"/>
</dbReference>
<protein>
    <submittedName>
        <fullName evidence="8">Serine/threonine-protein kinase PknD</fullName>
        <ecNumber evidence="8">2.7.11.1</ecNumber>
    </submittedName>
</protein>
<evidence type="ECO:0000256" key="4">
    <source>
        <dbReference type="ARBA" id="ARBA00022840"/>
    </source>
</evidence>
<dbReference type="Gene3D" id="1.10.510.10">
    <property type="entry name" value="Transferase(Phosphotransferase) domain 1"/>
    <property type="match status" value="1"/>
</dbReference>
<dbReference type="EC" id="2.7.11.1" evidence="8"/>
<keyword evidence="2" id="KW-0547">Nucleotide-binding</keyword>
<keyword evidence="1 8" id="KW-0808">Transferase</keyword>
<feature type="region of interest" description="Disordered" evidence="5">
    <location>
        <begin position="296"/>
        <end position="327"/>
    </location>
</feature>
<keyword evidence="3 8" id="KW-0418">Kinase</keyword>
<evidence type="ECO:0000313" key="9">
    <source>
        <dbReference type="Proteomes" id="UP000680038"/>
    </source>
</evidence>
<dbReference type="PANTHER" id="PTHR43289">
    <property type="entry name" value="MITOGEN-ACTIVATED PROTEIN KINASE KINASE KINASE 20-RELATED"/>
    <property type="match status" value="1"/>
</dbReference>